<evidence type="ECO:0000256" key="6">
    <source>
        <dbReference type="ARBA" id="ARBA00023163"/>
    </source>
</evidence>
<dbReference type="NCBIfam" id="NF003996">
    <property type="entry name" value="PRK05472.2-5"/>
    <property type="match status" value="1"/>
</dbReference>
<dbReference type="SUPFAM" id="SSF51735">
    <property type="entry name" value="NAD(P)-binding Rossmann-fold domains"/>
    <property type="match status" value="1"/>
</dbReference>
<dbReference type="GO" id="GO:0003677">
    <property type="term" value="F:DNA binding"/>
    <property type="evidence" value="ECO:0007669"/>
    <property type="project" value="UniProtKB-UniRule"/>
</dbReference>
<organism evidence="9 10">
    <name type="scientific">Anaerofustis stercorihominis</name>
    <dbReference type="NCBI Taxonomy" id="214853"/>
    <lineage>
        <taxon>Bacteria</taxon>
        <taxon>Bacillati</taxon>
        <taxon>Bacillota</taxon>
        <taxon>Clostridia</taxon>
        <taxon>Eubacteriales</taxon>
        <taxon>Eubacteriaceae</taxon>
        <taxon>Anaerofustis</taxon>
    </lineage>
</organism>
<dbReference type="InterPro" id="IPR009718">
    <property type="entry name" value="Rex_DNA-bd_C_dom"/>
</dbReference>
<gene>
    <name evidence="7" type="primary">rex</name>
    <name evidence="9" type="ORF">DW687_03630</name>
</gene>
<dbReference type="NCBIfam" id="NF003995">
    <property type="entry name" value="PRK05472.2-4"/>
    <property type="match status" value="1"/>
</dbReference>
<dbReference type="GO" id="GO:0051775">
    <property type="term" value="P:response to redox state"/>
    <property type="evidence" value="ECO:0007669"/>
    <property type="project" value="InterPro"/>
</dbReference>
<name>A0A3E3E263_9FIRM</name>
<evidence type="ECO:0000256" key="3">
    <source>
        <dbReference type="ARBA" id="ARBA00023015"/>
    </source>
</evidence>
<evidence type="ECO:0000259" key="8">
    <source>
        <dbReference type="SMART" id="SM00881"/>
    </source>
</evidence>
<dbReference type="Proteomes" id="UP000261212">
    <property type="component" value="Unassembled WGS sequence"/>
</dbReference>
<keyword evidence="6 7" id="KW-0804">Transcription</keyword>
<evidence type="ECO:0000256" key="5">
    <source>
        <dbReference type="ARBA" id="ARBA00023125"/>
    </source>
</evidence>
<evidence type="ECO:0000256" key="2">
    <source>
        <dbReference type="ARBA" id="ARBA00022491"/>
    </source>
</evidence>
<keyword evidence="1 7" id="KW-0963">Cytoplasm</keyword>
<dbReference type="InterPro" id="IPR036390">
    <property type="entry name" value="WH_DNA-bd_sf"/>
</dbReference>
<proteinExistence type="inferred from homology"/>
<keyword evidence="5 7" id="KW-0238">DNA-binding</keyword>
<dbReference type="GO" id="GO:0005737">
    <property type="term" value="C:cytoplasm"/>
    <property type="evidence" value="ECO:0007669"/>
    <property type="project" value="UniProtKB-SubCell"/>
</dbReference>
<dbReference type="InterPro" id="IPR036291">
    <property type="entry name" value="NAD(P)-bd_dom_sf"/>
</dbReference>
<keyword evidence="4 7" id="KW-0520">NAD</keyword>
<keyword evidence="2 7" id="KW-0678">Repressor</keyword>
<accession>A0A3E3E263</accession>
<evidence type="ECO:0000313" key="9">
    <source>
        <dbReference type="EMBL" id="RGD75426.1"/>
    </source>
</evidence>
<dbReference type="Pfam" id="PF02629">
    <property type="entry name" value="CoA_binding"/>
    <property type="match status" value="1"/>
</dbReference>
<feature type="binding site" evidence="7">
    <location>
        <begin position="93"/>
        <end position="98"/>
    </location>
    <ligand>
        <name>NAD(+)</name>
        <dbReference type="ChEBI" id="CHEBI:57540"/>
    </ligand>
</feature>
<dbReference type="AlphaFoldDB" id="A0A3E3E263"/>
<evidence type="ECO:0000256" key="1">
    <source>
        <dbReference type="ARBA" id="ARBA00022490"/>
    </source>
</evidence>
<feature type="DNA-binding region" description="H-T-H motif" evidence="7">
    <location>
        <begin position="18"/>
        <end position="57"/>
    </location>
</feature>
<dbReference type="SMART" id="SM00881">
    <property type="entry name" value="CoA_binding"/>
    <property type="match status" value="1"/>
</dbReference>
<comment type="subunit">
    <text evidence="7">Homodimer.</text>
</comment>
<reference evidence="9 10" key="1">
    <citation type="submission" date="2018-08" db="EMBL/GenBank/DDBJ databases">
        <title>A genome reference for cultivated species of the human gut microbiota.</title>
        <authorList>
            <person name="Zou Y."/>
            <person name="Xue W."/>
            <person name="Luo G."/>
        </authorList>
    </citation>
    <scope>NUCLEOTIDE SEQUENCE [LARGE SCALE GENOMIC DNA]</scope>
    <source>
        <strain evidence="9 10">AM25-6</strain>
    </source>
</reference>
<dbReference type="PANTHER" id="PTHR35786:SF1">
    <property type="entry name" value="REDOX-SENSING TRANSCRIPTIONAL REPRESSOR REX 1"/>
    <property type="match status" value="1"/>
</dbReference>
<dbReference type="GO" id="GO:0045892">
    <property type="term" value="P:negative regulation of DNA-templated transcription"/>
    <property type="evidence" value="ECO:0007669"/>
    <property type="project" value="InterPro"/>
</dbReference>
<comment type="subcellular location">
    <subcellularLocation>
        <location evidence="7">Cytoplasm</location>
    </subcellularLocation>
</comment>
<dbReference type="HAMAP" id="MF_01131">
    <property type="entry name" value="Rex"/>
    <property type="match status" value="1"/>
</dbReference>
<dbReference type="Gene3D" id="1.10.10.10">
    <property type="entry name" value="Winged helix-like DNA-binding domain superfamily/Winged helix DNA-binding domain"/>
    <property type="match status" value="1"/>
</dbReference>
<evidence type="ECO:0000256" key="7">
    <source>
        <dbReference type="HAMAP-Rule" id="MF_01131"/>
    </source>
</evidence>
<evidence type="ECO:0000256" key="4">
    <source>
        <dbReference type="ARBA" id="ARBA00023027"/>
    </source>
</evidence>
<dbReference type="InterPro" id="IPR022876">
    <property type="entry name" value="Tscrpt_rep_Rex"/>
</dbReference>
<feature type="domain" description="CoA-binding" evidence="8">
    <location>
        <begin position="82"/>
        <end position="183"/>
    </location>
</feature>
<sequence length="216" mass="24057">MKMKKYSISKQALQRLPSYLNYLNWAKRENVKNISSPTIASDLKLNEVQVRKDLAAISSTGGKPRLGYNVDTLISDIKVFLGYDETDKAVLIGAGQLGRALLSYNGYEDYGLEIVAAFDVDNAVVGKKFKGKPIYHIDMLDRVCKKNNIHIGIITVSAENAQEACDKLVECGILAIWNFAPCHLVVPDNILVQHENTAASLAFLSMHLREKMKNEK</sequence>
<dbReference type="InterPro" id="IPR036388">
    <property type="entry name" value="WH-like_DNA-bd_sf"/>
</dbReference>
<dbReference type="NCBIfam" id="NF003994">
    <property type="entry name" value="PRK05472.2-3"/>
    <property type="match status" value="1"/>
</dbReference>
<comment type="function">
    <text evidence="7">Modulates transcription in response to changes in cellular NADH/NAD(+) redox state.</text>
</comment>
<dbReference type="InterPro" id="IPR003781">
    <property type="entry name" value="CoA-bd"/>
</dbReference>
<dbReference type="EMBL" id="QUSM01000002">
    <property type="protein sequence ID" value="RGD75426.1"/>
    <property type="molecule type" value="Genomic_DNA"/>
</dbReference>
<dbReference type="GO" id="GO:0003700">
    <property type="term" value="F:DNA-binding transcription factor activity"/>
    <property type="evidence" value="ECO:0007669"/>
    <property type="project" value="UniProtKB-UniRule"/>
</dbReference>
<dbReference type="SUPFAM" id="SSF46785">
    <property type="entry name" value="Winged helix' DNA-binding domain"/>
    <property type="match status" value="1"/>
</dbReference>
<evidence type="ECO:0000313" key="10">
    <source>
        <dbReference type="Proteomes" id="UP000261212"/>
    </source>
</evidence>
<dbReference type="PANTHER" id="PTHR35786">
    <property type="entry name" value="REDOX-SENSING TRANSCRIPTIONAL REPRESSOR REX"/>
    <property type="match status" value="1"/>
</dbReference>
<dbReference type="Pfam" id="PF06971">
    <property type="entry name" value="Put_DNA-bind_N"/>
    <property type="match status" value="1"/>
</dbReference>
<dbReference type="Gene3D" id="3.40.50.720">
    <property type="entry name" value="NAD(P)-binding Rossmann-like Domain"/>
    <property type="match status" value="1"/>
</dbReference>
<protein>
    <recommendedName>
        <fullName evidence="7">Redox-sensing transcriptional repressor Rex</fullName>
    </recommendedName>
</protein>
<comment type="caution">
    <text evidence="9">The sequence shown here is derived from an EMBL/GenBank/DDBJ whole genome shotgun (WGS) entry which is preliminary data.</text>
</comment>
<keyword evidence="3 7" id="KW-0805">Transcription regulation</keyword>
<comment type="similarity">
    <text evidence="7">Belongs to the transcriptional regulatory Rex family.</text>
</comment>